<dbReference type="Pfam" id="PF13912">
    <property type="entry name" value="zf-C2H2_6"/>
    <property type="match status" value="1"/>
</dbReference>
<dbReference type="InterPro" id="IPR013087">
    <property type="entry name" value="Znf_C2H2_type"/>
</dbReference>
<reference evidence="8 9" key="1">
    <citation type="journal article" date="2022" name="Allergy">
        <title>Genome assembly and annotation of Periplaneta americana reveal a comprehensive cockroach allergen profile.</title>
        <authorList>
            <person name="Wang L."/>
            <person name="Xiong Q."/>
            <person name="Saelim N."/>
            <person name="Wang L."/>
            <person name="Nong W."/>
            <person name="Wan A.T."/>
            <person name="Shi M."/>
            <person name="Liu X."/>
            <person name="Cao Q."/>
            <person name="Hui J.H.L."/>
            <person name="Sookrung N."/>
            <person name="Leung T.F."/>
            <person name="Tungtrongchitr A."/>
            <person name="Tsui S.K.W."/>
        </authorList>
    </citation>
    <scope>NUCLEOTIDE SEQUENCE [LARGE SCALE GENOMIC DNA]</scope>
    <source>
        <strain evidence="8">PWHHKU_190912</strain>
    </source>
</reference>
<proteinExistence type="predicted"/>
<keyword evidence="1" id="KW-0479">Metal-binding</keyword>
<name>A0ABQ8T3D1_PERAM</name>
<feature type="domain" description="C2H2-type" evidence="7">
    <location>
        <begin position="210"/>
        <end position="237"/>
    </location>
</feature>
<comment type="caution">
    <text evidence="8">The sequence shown here is derived from an EMBL/GenBank/DDBJ whole genome shotgun (WGS) entry which is preliminary data.</text>
</comment>
<feature type="domain" description="C2H2-type" evidence="7">
    <location>
        <begin position="238"/>
        <end position="265"/>
    </location>
</feature>
<dbReference type="SUPFAM" id="SSF57667">
    <property type="entry name" value="beta-beta-alpha zinc fingers"/>
    <property type="match status" value="3"/>
</dbReference>
<evidence type="ECO:0000256" key="1">
    <source>
        <dbReference type="ARBA" id="ARBA00022723"/>
    </source>
</evidence>
<keyword evidence="2" id="KW-0677">Repeat</keyword>
<feature type="domain" description="C2H2-type" evidence="7">
    <location>
        <begin position="182"/>
        <end position="209"/>
    </location>
</feature>
<evidence type="ECO:0000256" key="5">
    <source>
        <dbReference type="ARBA" id="ARBA00023242"/>
    </source>
</evidence>
<feature type="domain" description="C2H2-type" evidence="7">
    <location>
        <begin position="154"/>
        <end position="181"/>
    </location>
</feature>
<dbReference type="PANTHER" id="PTHR14003">
    <property type="entry name" value="TRANSCRIPTIONAL REPRESSOR PROTEIN YY"/>
    <property type="match status" value="1"/>
</dbReference>
<sequence length="280" mass="32122">MQSKDNEGNVTEAGNPILSQKEENFLQLHTIDLKKECVDDREDPTSEMKFEENVLPNNYPMMKFEIEEEAFDLGTVEEKVQLELRRAENGHVTERILNTERNKTLEMWPVPENSISSMCTVLENTLDPTIRDKLLTDKNKLNLQSCTNIKKSSFDCDICDEFLPTEDSVRMHSRKHTDKRTFQCDNCGKCFSRAGNLIAHVRTHTGEKPFKCEICEKRFSESGNLKAHSRTHTGEKRYKCHTCGKFFSKSGEVKAHARVHTGEKPFKCESVGNVSHSLDM</sequence>
<dbReference type="PROSITE" id="PS00028">
    <property type="entry name" value="ZINC_FINGER_C2H2_1"/>
    <property type="match status" value="4"/>
</dbReference>
<keyword evidence="9" id="KW-1185">Reference proteome</keyword>
<dbReference type="SMART" id="SM00355">
    <property type="entry name" value="ZnF_C2H2"/>
    <property type="match status" value="4"/>
</dbReference>
<evidence type="ECO:0000313" key="8">
    <source>
        <dbReference type="EMBL" id="KAJ4440984.1"/>
    </source>
</evidence>
<keyword evidence="4" id="KW-0862">Zinc</keyword>
<keyword evidence="3 6" id="KW-0863">Zinc-finger</keyword>
<evidence type="ECO:0000256" key="2">
    <source>
        <dbReference type="ARBA" id="ARBA00022737"/>
    </source>
</evidence>
<keyword evidence="5" id="KW-0539">Nucleus</keyword>
<dbReference type="Gene3D" id="3.30.160.60">
    <property type="entry name" value="Classic Zinc Finger"/>
    <property type="match status" value="3"/>
</dbReference>
<protein>
    <recommendedName>
        <fullName evidence="7">C2H2-type domain-containing protein</fullName>
    </recommendedName>
</protein>
<evidence type="ECO:0000256" key="4">
    <source>
        <dbReference type="ARBA" id="ARBA00022833"/>
    </source>
</evidence>
<accession>A0ABQ8T3D1</accession>
<dbReference type="InterPro" id="IPR036236">
    <property type="entry name" value="Znf_C2H2_sf"/>
</dbReference>
<evidence type="ECO:0000256" key="3">
    <source>
        <dbReference type="ARBA" id="ARBA00022771"/>
    </source>
</evidence>
<organism evidence="8 9">
    <name type="scientific">Periplaneta americana</name>
    <name type="common">American cockroach</name>
    <name type="synonym">Blatta americana</name>
    <dbReference type="NCBI Taxonomy" id="6978"/>
    <lineage>
        <taxon>Eukaryota</taxon>
        <taxon>Metazoa</taxon>
        <taxon>Ecdysozoa</taxon>
        <taxon>Arthropoda</taxon>
        <taxon>Hexapoda</taxon>
        <taxon>Insecta</taxon>
        <taxon>Pterygota</taxon>
        <taxon>Neoptera</taxon>
        <taxon>Polyneoptera</taxon>
        <taxon>Dictyoptera</taxon>
        <taxon>Blattodea</taxon>
        <taxon>Blattoidea</taxon>
        <taxon>Blattidae</taxon>
        <taxon>Blattinae</taxon>
        <taxon>Periplaneta</taxon>
    </lineage>
</organism>
<evidence type="ECO:0000313" key="9">
    <source>
        <dbReference type="Proteomes" id="UP001148838"/>
    </source>
</evidence>
<gene>
    <name evidence="8" type="ORF">ANN_10833</name>
</gene>
<dbReference type="EMBL" id="JAJSOF020000015">
    <property type="protein sequence ID" value="KAJ4440984.1"/>
    <property type="molecule type" value="Genomic_DNA"/>
</dbReference>
<evidence type="ECO:0000256" key="6">
    <source>
        <dbReference type="PROSITE-ProRule" id="PRU00042"/>
    </source>
</evidence>
<dbReference type="PANTHER" id="PTHR14003:SF23">
    <property type="entry name" value="ZINC FINGER PROTEIN 143"/>
    <property type="match status" value="1"/>
</dbReference>
<dbReference type="PROSITE" id="PS50157">
    <property type="entry name" value="ZINC_FINGER_C2H2_2"/>
    <property type="match status" value="4"/>
</dbReference>
<evidence type="ECO:0000259" key="7">
    <source>
        <dbReference type="PROSITE" id="PS50157"/>
    </source>
</evidence>
<dbReference type="Pfam" id="PF00096">
    <property type="entry name" value="zf-C2H2"/>
    <property type="match status" value="3"/>
</dbReference>
<dbReference type="Proteomes" id="UP001148838">
    <property type="component" value="Unassembled WGS sequence"/>
</dbReference>